<evidence type="ECO:0000256" key="2">
    <source>
        <dbReference type="ARBA" id="ARBA00008767"/>
    </source>
</evidence>
<keyword evidence="9" id="KW-1185">Reference proteome</keyword>
<dbReference type="GO" id="GO:0046982">
    <property type="term" value="F:protein heterodimerization activity"/>
    <property type="evidence" value="ECO:0007669"/>
    <property type="project" value="InterPro"/>
</dbReference>
<comment type="subcellular location">
    <subcellularLocation>
        <location evidence="1">Nucleus</location>
    </subcellularLocation>
</comment>
<dbReference type="Pfam" id="PF10406">
    <property type="entry name" value="TAF8_C"/>
    <property type="match status" value="1"/>
</dbReference>
<organism evidence="8 9">
    <name type="scientific">Lithospermum erythrorhizon</name>
    <name type="common">Purple gromwell</name>
    <name type="synonym">Lithospermum officinale var. erythrorhizon</name>
    <dbReference type="NCBI Taxonomy" id="34254"/>
    <lineage>
        <taxon>Eukaryota</taxon>
        <taxon>Viridiplantae</taxon>
        <taxon>Streptophyta</taxon>
        <taxon>Embryophyta</taxon>
        <taxon>Tracheophyta</taxon>
        <taxon>Spermatophyta</taxon>
        <taxon>Magnoliopsida</taxon>
        <taxon>eudicotyledons</taxon>
        <taxon>Gunneridae</taxon>
        <taxon>Pentapetalae</taxon>
        <taxon>asterids</taxon>
        <taxon>lamiids</taxon>
        <taxon>Boraginales</taxon>
        <taxon>Boraginaceae</taxon>
        <taxon>Boraginoideae</taxon>
        <taxon>Lithospermeae</taxon>
        <taxon>Lithospermum</taxon>
    </lineage>
</organism>
<evidence type="ECO:0000313" key="9">
    <source>
        <dbReference type="Proteomes" id="UP001454036"/>
    </source>
</evidence>
<name>A0AAV3PBD5_LITER</name>
<evidence type="ECO:0000256" key="1">
    <source>
        <dbReference type="ARBA" id="ARBA00004123"/>
    </source>
</evidence>
<evidence type="ECO:0000256" key="4">
    <source>
        <dbReference type="ARBA" id="ARBA00023015"/>
    </source>
</evidence>
<keyword evidence="5" id="KW-0804">Transcription</keyword>
<gene>
    <name evidence="8" type="ORF">LIER_08261</name>
</gene>
<reference evidence="8 9" key="1">
    <citation type="submission" date="2024-01" db="EMBL/GenBank/DDBJ databases">
        <title>The complete chloroplast genome sequence of Lithospermum erythrorhizon: insights into the phylogenetic relationship among Boraginaceae species and the maternal lineages of purple gromwells.</title>
        <authorList>
            <person name="Okada T."/>
            <person name="Watanabe K."/>
        </authorList>
    </citation>
    <scope>NUCLEOTIDE SEQUENCE [LARGE SCALE GENOMIC DNA]</scope>
</reference>
<dbReference type="InterPro" id="IPR009072">
    <property type="entry name" value="Histone-fold"/>
</dbReference>
<dbReference type="SMART" id="SM00576">
    <property type="entry name" value="BTP"/>
    <property type="match status" value="1"/>
</dbReference>
<feature type="domain" description="Bromodomain associated" evidence="7">
    <location>
        <begin position="34"/>
        <end position="110"/>
    </location>
</feature>
<comment type="caution">
    <text evidence="8">The sequence shown here is derived from an EMBL/GenBank/DDBJ whole genome shotgun (WGS) entry which is preliminary data.</text>
</comment>
<dbReference type="InterPro" id="IPR037818">
    <property type="entry name" value="TAF8"/>
</dbReference>
<dbReference type="Gene3D" id="1.10.20.10">
    <property type="entry name" value="Histone, subunit A"/>
    <property type="match status" value="1"/>
</dbReference>
<comment type="similarity">
    <text evidence="2">Belongs to the TAF8 family.</text>
</comment>
<keyword evidence="4" id="KW-0805">Transcription regulation</keyword>
<dbReference type="PANTHER" id="PTHR46338:SF1">
    <property type="entry name" value="TRANSCRIPTION INITIATION FACTOR TFIID SUBUNIT 8"/>
    <property type="match status" value="1"/>
</dbReference>
<sequence>MSDGCQIDKVFDSENAIEIVSTASTSGRSRVSGNDFGRSISRMAVAQICESMGFEGFNESSLETIADIAVRYLSDLGKTSKSYANLAGRTESNVFDIIHALEDLGFGLAFFGDLEGDRCSMSSGVIREIIGFVGSFEEIPFVQHVPSFPVVKHQVGIPSFVQMGEIPEVKHIPPWLPAFPDAHTYRRTTVWNERVMDPREDKIELARQHRKAERSLLSLHRLFFGNEVEKTDDGLDKVEVNGIENPFISKPFQAGEKEVTLHILPDSEAGQRVSPIVLPAKRFGKEGHSENYSSFLDTFAPAIEATKGVISESPNDMEISELVKKPALCLEFKHGKNVLREPLDLRLQSRTASWFGRDDERDDKKRRAECILRQALVNQQDLGQM</sequence>
<evidence type="ECO:0000313" key="8">
    <source>
        <dbReference type="EMBL" id="GAA0148964.1"/>
    </source>
</evidence>
<dbReference type="Pfam" id="PF07524">
    <property type="entry name" value="Bromo_TP"/>
    <property type="match status" value="1"/>
</dbReference>
<evidence type="ECO:0000256" key="3">
    <source>
        <dbReference type="ARBA" id="ARBA00017307"/>
    </source>
</evidence>
<dbReference type="CDD" id="cd00076">
    <property type="entry name" value="HFD_SF"/>
    <property type="match status" value="1"/>
</dbReference>
<dbReference type="CDD" id="cd08049">
    <property type="entry name" value="TAF8"/>
    <property type="match status" value="1"/>
</dbReference>
<dbReference type="EMBL" id="BAABME010001327">
    <property type="protein sequence ID" value="GAA0148964.1"/>
    <property type="molecule type" value="Genomic_DNA"/>
</dbReference>
<dbReference type="GO" id="GO:0005669">
    <property type="term" value="C:transcription factor TFIID complex"/>
    <property type="evidence" value="ECO:0007669"/>
    <property type="project" value="InterPro"/>
</dbReference>
<dbReference type="PANTHER" id="PTHR46338">
    <property type="entry name" value="TRANSCRIPTION INITIATION FACTOR TFIID SUBUNIT 8"/>
    <property type="match status" value="1"/>
</dbReference>
<accession>A0AAV3PBD5</accession>
<dbReference type="AlphaFoldDB" id="A0AAV3PBD5"/>
<dbReference type="SUPFAM" id="SSF47113">
    <property type="entry name" value="Histone-fold"/>
    <property type="match status" value="1"/>
</dbReference>
<keyword evidence="6" id="KW-0539">Nucleus</keyword>
<protein>
    <recommendedName>
        <fullName evidence="3">Transcription initiation factor TFIID subunit 8</fullName>
    </recommendedName>
</protein>
<evidence type="ECO:0000259" key="7">
    <source>
        <dbReference type="SMART" id="SM00576"/>
    </source>
</evidence>
<dbReference type="InterPro" id="IPR019473">
    <property type="entry name" value="TFIID_su8_C"/>
</dbReference>
<evidence type="ECO:0000256" key="6">
    <source>
        <dbReference type="ARBA" id="ARBA00023242"/>
    </source>
</evidence>
<dbReference type="InterPro" id="IPR006565">
    <property type="entry name" value="BTP"/>
</dbReference>
<proteinExistence type="inferred from homology"/>
<evidence type="ECO:0000256" key="5">
    <source>
        <dbReference type="ARBA" id="ARBA00023163"/>
    </source>
</evidence>
<dbReference type="Proteomes" id="UP001454036">
    <property type="component" value="Unassembled WGS sequence"/>
</dbReference>